<sequence>MDPRYQEAKRKWEQFVQEETATWPSDKPVIIVEYSVFGMGWEENGIYGIRGKVSIEQLQSIEAQLKTDEEIGEQRHMLKGEGDYLLAVTYDDGEKDDYGRYIHSPYWDMSVIGFRTFDEVMARRVVAEEKH</sequence>
<comment type="caution">
    <text evidence="1">The sequence shown here is derived from an EMBL/GenBank/DDBJ whole genome shotgun (WGS) entry which is preliminary data.</text>
</comment>
<name>A0A9X4DC01_9PSED</name>
<dbReference type="Proteomes" id="UP001150728">
    <property type="component" value="Unassembled WGS sequence"/>
</dbReference>
<dbReference type="EMBL" id="JANIAM010000015">
    <property type="protein sequence ID" value="MDD2113808.1"/>
    <property type="molecule type" value="Genomic_DNA"/>
</dbReference>
<gene>
    <name evidence="1" type="ORF">NP554_18700</name>
</gene>
<reference evidence="1" key="1">
    <citation type="submission" date="2022-07" db="EMBL/GenBank/DDBJ databases">
        <title>Multi-strain Analysis of Pseudomonas putida Reveals Metabolic and Genetic Diversity.</title>
        <authorList>
            <person name="Monk J.M."/>
        </authorList>
    </citation>
    <scope>NUCLEOTIDE SEQUENCE</scope>
    <source>
        <strain evidence="1">17633</strain>
    </source>
</reference>
<accession>A0A9X4DC01</accession>
<protein>
    <submittedName>
        <fullName evidence="1">Uncharacterized protein</fullName>
    </submittedName>
</protein>
<dbReference type="RefSeq" id="WP_274120507.1">
    <property type="nucleotide sequence ID" value="NZ_JANIAM010000015.1"/>
</dbReference>
<organism evidence="1 2">
    <name type="scientific">Pseudomonas asiatica</name>
    <dbReference type="NCBI Taxonomy" id="2219225"/>
    <lineage>
        <taxon>Bacteria</taxon>
        <taxon>Pseudomonadati</taxon>
        <taxon>Pseudomonadota</taxon>
        <taxon>Gammaproteobacteria</taxon>
        <taxon>Pseudomonadales</taxon>
        <taxon>Pseudomonadaceae</taxon>
        <taxon>Pseudomonas</taxon>
    </lineage>
</organism>
<dbReference type="AlphaFoldDB" id="A0A9X4DC01"/>
<proteinExistence type="predicted"/>
<evidence type="ECO:0000313" key="1">
    <source>
        <dbReference type="EMBL" id="MDD2113808.1"/>
    </source>
</evidence>
<evidence type="ECO:0000313" key="2">
    <source>
        <dbReference type="Proteomes" id="UP001150728"/>
    </source>
</evidence>